<evidence type="ECO:0000313" key="3">
    <source>
        <dbReference type="Proteomes" id="UP001167831"/>
    </source>
</evidence>
<gene>
    <name evidence="1" type="ORF">QVN81_00680</name>
    <name evidence="2" type="ORF">QVN84_00675</name>
</gene>
<organism evidence="2 4">
    <name type="scientific">Leyella lascolaii</name>
    <dbReference type="NCBI Taxonomy" id="1776379"/>
    <lineage>
        <taxon>Bacteria</taxon>
        <taxon>Pseudomonadati</taxon>
        <taxon>Bacteroidota</taxon>
        <taxon>Bacteroidia</taxon>
        <taxon>Bacteroidales</taxon>
        <taxon>Prevotellaceae</taxon>
        <taxon>Leyella</taxon>
    </lineage>
</organism>
<dbReference type="EMBL" id="JAUEIF010000001">
    <property type="protein sequence ID" value="MDN0024043.1"/>
    <property type="molecule type" value="Genomic_DNA"/>
</dbReference>
<accession>A0AAW7JI53</accession>
<reference evidence="2" key="1">
    <citation type="submission" date="2023-06" db="EMBL/GenBank/DDBJ databases">
        <authorList>
            <person name="Zeman M."/>
            <person name="Kubasova T."/>
            <person name="Jahodarova E."/>
            <person name="Nykrynova M."/>
            <person name="Rychlik I."/>
        </authorList>
    </citation>
    <scope>NUCLEOTIDE SEQUENCE</scope>
    <source>
        <strain evidence="2">ET15</strain>
        <strain evidence="1">ET37</strain>
    </source>
</reference>
<dbReference type="Proteomes" id="UP001168478">
    <property type="component" value="Unassembled WGS sequence"/>
</dbReference>
<sequence>MTADYSSGKTARPAGETLWELKAVLRGGHVASSDVSKKWEEDNLVSMMTFLSSSKARRMFNSDFLAWIPLDLREKVYEGKYTNARYVVTGRHGDDILLLFFMTDDGAEHFDKYLEDMKGMFRFK</sequence>
<name>A0AAW7JI53_9BACT</name>
<dbReference type="Proteomes" id="UP001167831">
    <property type="component" value="Unassembled WGS sequence"/>
</dbReference>
<evidence type="ECO:0000313" key="1">
    <source>
        <dbReference type="EMBL" id="MDN0021546.1"/>
    </source>
</evidence>
<proteinExistence type="predicted"/>
<keyword evidence="3" id="KW-1185">Reference proteome</keyword>
<dbReference type="RefSeq" id="WP_289824374.1">
    <property type="nucleotide sequence ID" value="NZ_JAUEIE010000001.1"/>
</dbReference>
<protein>
    <submittedName>
        <fullName evidence="2">Uncharacterized protein</fullName>
    </submittedName>
</protein>
<evidence type="ECO:0000313" key="2">
    <source>
        <dbReference type="EMBL" id="MDN0024043.1"/>
    </source>
</evidence>
<evidence type="ECO:0000313" key="4">
    <source>
        <dbReference type="Proteomes" id="UP001168478"/>
    </source>
</evidence>
<reference evidence="2" key="2">
    <citation type="submission" date="2023-08" db="EMBL/GenBank/DDBJ databases">
        <title>Identification and characterization of horizontal gene transfer across gut microbiota members of farm animals based on homology search.</title>
        <authorList>
            <person name="Schwarzerova J."/>
            <person name="Nykrynova M."/>
            <person name="Jureckova K."/>
            <person name="Cejkova D."/>
            <person name="Rychlik I."/>
        </authorList>
    </citation>
    <scope>NUCLEOTIDE SEQUENCE</scope>
    <source>
        <strain evidence="2">ET15</strain>
        <strain evidence="1">ET37</strain>
    </source>
</reference>
<dbReference type="AlphaFoldDB" id="A0AAW7JI53"/>
<dbReference type="EMBL" id="JAUEIE010000001">
    <property type="protein sequence ID" value="MDN0021546.1"/>
    <property type="molecule type" value="Genomic_DNA"/>
</dbReference>
<comment type="caution">
    <text evidence="2">The sequence shown here is derived from an EMBL/GenBank/DDBJ whole genome shotgun (WGS) entry which is preliminary data.</text>
</comment>